<dbReference type="OrthoDB" id="6183575at2"/>
<dbReference type="AlphaFoldDB" id="A0A1I1GJ12"/>
<dbReference type="EMBL" id="FOLY01000001">
    <property type="protein sequence ID" value="SFC11769.1"/>
    <property type="molecule type" value="Genomic_DNA"/>
</dbReference>
<organism evidence="1 2">
    <name type="scientific">Kushneria avicenniae</name>
    <dbReference type="NCBI Taxonomy" id="402385"/>
    <lineage>
        <taxon>Bacteria</taxon>
        <taxon>Pseudomonadati</taxon>
        <taxon>Pseudomonadota</taxon>
        <taxon>Gammaproteobacteria</taxon>
        <taxon>Oceanospirillales</taxon>
        <taxon>Halomonadaceae</taxon>
        <taxon>Kushneria</taxon>
    </lineage>
</organism>
<keyword evidence="2" id="KW-1185">Reference proteome</keyword>
<name>A0A1I1GJ12_9GAMM</name>
<dbReference type="RefSeq" id="WP_090130639.1">
    <property type="nucleotide sequence ID" value="NZ_FOLY01000001.1"/>
</dbReference>
<reference evidence="2" key="1">
    <citation type="submission" date="2016-10" db="EMBL/GenBank/DDBJ databases">
        <authorList>
            <person name="Varghese N."/>
            <person name="Submissions S."/>
        </authorList>
    </citation>
    <scope>NUCLEOTIDE SEQUENCE [LARGE SCALE GENOMIC DNA]</scope>
    <source>
        <strain evidence="2">DSM 23439</strain>
    </source>
</reference>
<protein>
    <submittedName>
        <fullName evidence="1">Uncharacterized protein</fullName>
    </submittedName>
</protein>
<dbReference type="Proteomes" id="UP000199046">
    <property type="component" value="Unassembled WGS sequence"/>
</dbReference>
<dbReference type="Gene3D" id="1.10.1470.10">
    <property type="entry name" value="YjbJ"/>
    <property type="match status" value="1"/>
</dbReference>
<dbReference type="InterPro" id="IPR036629">
    <property type="entry name" value="YjbJ_sf"/>
</dbReference>
<sequence>MSKQGNGRFEKFKSDVKAQVAVATNSDRLYEDAEKQRLMVRLMETRGLTREEAEKEAAQQLRNE</sequence>
<proteinExistence type="predicted"/>
<gene>
    <name evidence="1" type="ORF">SAMN05421848_0614</name>
</gene>
<accession>A0A1I1GJ12</accession>
<dbReference type="SUPFAM" id="SSF69047">
    <property type="entry name" value="Hypothetical protein YjbJ"/>
    <property type="match status" value="1"/>
</dbReference>
<evidence type="ECO:0000313" key="2">
    <source>
        <dbReference type="Proteomes" id="UP000199046"/>
    </source>
</evidence>
<evidence type="ECO:0000313" key="1">
    <source>
        <dbReference type="EMBL" id="SFC11769.1"/>
    </source>
</evidence>